<gene>
    <name evidence="2" type="ORF">SDC9_113333</name>
</gene>
<name>A0A645BM47_9ZZZZ</name>
<dbReference type="EMBL" id="VSSQ01021075">
    <property type="protein sequence ID" value="MPM66426.1"/>
    <property type="molecule type" value="Genomic_DNA"/>
</dbReference>
<protein>
    <submittedName>
        <fullName evidence="2">Uncharacterized protein</fullName>
    </submittedName>
</protein>
<feature type="region of interest" description="Disordered" evidence="1">
    <location>
        <begin position="106"/>
        <end position="131"/>
    </location>
</feature>
<sequence>MVISMFGHNLLLSKRQRGNNQRLRGNISTHYDNVAVFHRVVKCVDGKRGIGNDEQQPADSRKPTERGKAGKAEQHRAGSHRPDKEHIEKARRAKLFRQSLPKVLQKDSCAGEADDSQQHEPVPGGFLWQGGEKADDIKHVPRGKRGDARRKCPVARTEQQYEIASESKQDGGENVLRERLCKQNIAERQQRHEQALRYPAEHEPVFAGAGKEMNRNVCGVERERKIRQAVVPPII</sequence>
<proteinExistence type="predicted"/>
<feature type="compositionally biased region" description="Basic and acidic residues" evidence="1">
    <location>
        <begin position="59"/>
        <end position="86"/>
    </location>
</feature>
<evidence type="ECO:0000256" key="1">
    <source>
        <dbReference type="SAM" id="MobiDB-lite"/>
    </source>
</evidence>
<reference evidence="2" key="1">
    <citation type="submission" date="2019-08" db="EMBL/GenBank/DDBJ databases">
        <authorList>
            <person name="Kucharzyk K."/>
            <person name="Murdoch R.W."/>
            <person name="Higgins S."/>
            <person name="Loffler F."/>
        </authorList>
    </citation>
    <scope>NUCLEOTIDE SEQUENCE</scope>
</reference>
<organism evidence="2">
    <name type="scientific">bioreactor metagenome</name>
    <dbReference type="NCBI Taxonomy" id="1076179"/>
    <lineage>
        <taxon>unclassified sequences</taxon>
        <taxon>metagenomes</taxon>
        <taxon>ecological metagenomes</taxon>
    </lineage>
</organism>
<evidence type="ECO:0000313" key="2">
    <source>
        <dbReference type="EMBL" id="MPM66426.1"/>
    </source>
</evidence>
<dbReference type="AlphaFoldDB" id="A0A645BM47"/>
<feature type="region of interest" description="Disordered" evidence="1">
    <location>
        <begin position="47"/>
        <end position="86"/>
    </location>
</feature>
<comment type="caution">
    <text evidence="2">The sequence shown here is derived from an EMBL/GenBank/DDBJ whole genome shotgun (WGS) entry which is preliminary data.</text>
</comment>
<accession>A0A645BM47</accession>